<dbReference type="GO" id="GO:0000082">
    <property type="term" value="P:G1/S transition of mitotic cell cycle"/>
    <property type="evidence" value="ECO:0007669"/>
    <property type="project" value="TreeGrafter"/>
</dbReference>
<evidence type="ECO:0000259" key="17">
    <source>
        <dbReference type="Pfam" id="PF02234"/>
    </source>
</evidence>
<evidence type="ECO:0000256" key="12">
    <source>
        <dbReference type="ARBA" id="ARBA00023306"/>
    </source>
</evidence>
<dbReference type="OrthoDB" id="6373236at2759"/>
<feature type="domain" description="Cyclin-dependent kinase inhibitor" evidence="17">
    <location>
        <begin position="31"/>
        <end position="78"/>
    </location>
</feature>
<keyword evidence="8" id="KW-0967">Endosome</keyword>
<evidence type="ECO:0000256" key="8">
    <source>
        <dbReference type="ARBA" id="ARBA00022753"/>
    </source>
</evidence>
<keyword evidence="7" id="KW-0597">Phosphoprotein</keyword>
<evidence type="ECO:0000256" key="10">
    <source>
        <dbReference type="ARBA" id="ARBA00023013"/>
    </source>
</evidence>
<comment type="function">
    <text evidence="15">Important regulator of cell cycle progression. Inhibits the kinase activity of CDK2 bound to cyclin A, but has little inhibitory activity on CDK2 bound to SPDYA. Involved in G1 arrest. Potent inhibitor of cyclin E- and cyclin A-CDK2 complexes. Forms a complex with cyclin type D-CDK4 complexes and is involved in the assembly, stability, and modulation of CCND1-CDK4 complex activation. Acts either as an inhibitor or an activator of cyclin type D-CDK4 complexes depending on its phosphorylation state and/or stoichometry.</text>
</comment>
<evidence type="ECO:0000256" key="16">
    <source>
        <dbReference type="SAM" id="MobiDB-lite"/>
    </source>
</evidence>
<dbReference type="AlphaFoldDB" id="A0A9Q1JGX6"/>
<keyword evidence="12" id="KW-0131">Cell cycle</keyword>
<dbReference type="InterPro" id="IPR003175">
    <property type="entry name" value="CDI_dom"/>
</dbReference>
<evidence type="ECO:0000256" key="14">
    <source>
        <dbReference type="ARBA" id="ARBA00031925"/>
    </source>
</evidence>
<evidence type="ECO:0000256" key="7">
    <source>
        <dbReference type="ARBA" id="ARBA00022553"/>
    </source>
</evidence>
<proteinExistence type="inferred from homology"/>
<dbReference type="EMBL" id="JAINUF010000001">
    <property type="protein sequence ID" value="KAJ8382784.1"/>
    <property type="molecule type" value="Genomic_DNA"/>
</dbReference>
<dbReference type="Gene3D" id="4.10.365.10">
    <property type="entry name" value="p27"/>
    <property type="match status" value="1"/>
</dbReference>
<keyword evidence="10" id="KW-0649">Protein kinase inhibitor</keyword>
<dbReference type="InterPro" id="IPR044898">
    <property type="entry name" value="CDI_dom_sf"/>
</dbReference>
<sequence length="195" mass="22073">MSNVRLSNGSPTLERMDARLSDHPKPSACRNLFGAVDHEELKKDFKGHLRGMEEESSAKYNFDFPNNAPRQHGRFEWQIMNSKDLPEFYSRPRRAPKDICLSGNNNVDLNGNHNCLTVTPCQSAGDRYTEERTEKSDSPVDFKDQCSGQRKRPASRDSSSQNKRAHTSSDEVTRSPALARSVEHTPRKPSPKTQT</sequence>
<evidence type="ECO:0000256" key="3">
    <source>
        <dbReference type="ARBA" id="ARBA00004496"/>
    </source>
</evidence>
<evidence type="ECO:0000256" key="6">
    <source>
        <dbReference type="ARBA" id="ARBA00022490"/>
    </source>
</evidence>
<dbReference type="PANTHER" id="PTHR10265">
    <property type="entry name" value="CYCLIN-DEPENDENT KINASE INHIBITOR 1"/>
    <property type="match status" value="1"/>
</dbReference>
<dbReference type="GO" id="GO:0004861">
    <property type="term" value="F:cyclin-dependent protein serine/threonine kinase inhibitor activity"/>
    <property type="evidence" value="ECO:0007669"/>
    <property type="project" value="InterPro"/>
</dbReference>
<keyword evidence="6" id="KW-0963">Cytoplasm</keyword>
<evidence type="ECO:0000256" key="13">
    <source>
        <dbReference type="ARBA" id="ARBA00031903"/>
    </source>
</evidence>
<comment type="subcellular location">
    <subcellularLocation>
        <location evidence="3">Cytoplasm</location>
    </subcellularLocation>
    <subcellularLocation>
        <location evidence="2">Endosome</location>
    </subcellularLocation>
    <subcellularLocation>
        <location evidence="1">Nucleus</location>
    </subcellularLocation>
</comment>
<comment type="caution">
    <text evidence="18">The sequence shown here is derived from an EMBL/GenBank/DDBJ whole genome shotgun (WGS) entry which is preliminary data.</text>
</comment>
<accession>A0A9Q1JGX6</accession>
<evidence type="ECO:0000256" key="5">
    <source>
        <dbReference type="ARBA" id="ARBA00014547"/>
    </source>
</evidence>
<evidence type="ECO:0000256" key="15">
    <source>
        <dbReference type="ARBA" id="ARBA00045727"/>
    </source>
</evidence>
<reference evidence="18" key="1">
    <citation type="journal article" date="2023" name="Science">
        <title>Genome structures resolve the early diversification of teleost fishes.</title>
        <authorList>
            <person name="Parey E."/>
            <person name="Louis A."/>
            <person name="Montfort J."/>
            <person name="Bouchez O."/>
            <person name="Roques C."/>
            <person name="Iampietro C."/>
            <person name="Lluch J."/>
            <person name="Castinel A."/>
            <person name="Donnadieu C."/>
            <person name="Desvignes T."/>
            <person name="Floi Bucao C."/>
            <person name="Jouanno E."/>
            <person name="Wen M."/>
            <person name="Mejri S."/>
            <person name="Dirks R."/>
            <person name="Jansen H."/>
            <person name="Henkel C."/>
            <person name="Chen W.J."/>
            <person name="Zahm M."/>
            <person name="Cabau C."/>
            <person name="Klopp C."/>
            <person name="Thompson A.W."/>
            <person name="Robinson-Rechavi M."/>
            <person name="Braasch I."/>
            <person name="Lecointre G."/>
            <person name="Bobe J."/>
            <person name="Postlethwait J.H."/>
            <person name="Berthelot C."/>
            <person name="Roest Crollius H."/>
            <person name="Guiguen Y."/>
        </authorList>
    </citation>
    <scope>NUCLEOTIDE SEQUENCE</scope>
    <source>
        <strain evidence="18">WJC10195</strain>
    </source>
</reference>
<dbReference type="GO" id="GO:0005768">
    <property type="term" value="C:endosome"/>
    <property type="evidence" value="ECO:0007669"/>
    <property type="project" value="UniProtKB-SubCell"/>
</dbReference>
<dbReference type="GO" id="GO:0051087">
    <property type="term" value="F:protein-folding chaperone binding"/>
    <property type="evidence" value="ECO:0007669"/>
    <property type="project" value="TreeGrafter"/>
</dbReference>
<dbReference type="GO" id="GO:0005634">
    <property type="term" value="C:nucleus"/>
    <property type="evidence" value="ECO:0007669"/>
    <property type="project" value="UniProtKB-SubCell"/>
</dbReference>
<evidence type="ECO:0000256" key="11">
    <source>
        <dbReference type="ARBA" id="ARBA00023242"/>
    </source>
</evidence>
<dbReference type="GO" id="GO:0045930">
    <property type="term" value="P:negative regulation of mitotic cell cycle"/>
    <property type="evidence" value="ECO:0007669"/>
    <property type="project" value="TreeGrafter"/>
</dbReference>
<evidence type="ECO:0000256" key="4">
    <source>
        <dbReference type="ARBA" id="ARBA00006726"/>
    </source>
</evidence>
<evidence type="ECO:0000256" key="1">
    <source>
        <dbReference type="ARBA" id="ARBA00004123"/>
    </source>
</evidence>
<protein>
    <recommendedName>
        <fullName evidence="5">Cyclin-dependent kinase inhibitor 1B</fullName>
    </recommendedName>
    <alternativeName>
        <fullName evidence="14">Cyclin-dependent kinase inhibitor p27</fullName>
    </alternativeName>
    <alternativeName>
        <fullName evidence="13">p27Kip1</fullName>
    </alternativeName>
</protein>
<keyword evidence="9" id="KW-0832">Ubl conjugation</keyword>
<dbReference type="GO" id="GO:0008285">
    <property type="term" value="P:negative regulation of cell population proliferation"/>
    <property type="evidence" value="ECO:0007669"/>
    <property type="project" value="TreeGrafter"/>
</dbReference>
<dbReference type="PANTHER" id="PTHR10265:SF9">
    <property type="entry name" value="CYCLIN-DEPENDENT KINASE INHIBITOR 1B"/>
    <property type="match status" value="1"/>
</dbReference>
<comment type="similarity">
    <text evidence="4">Belongs to the CDI family.</text>
</comment>
<gene>
    <name evidence="18" type="ORF">SKAU_G00035620</name>
</gene>
<name>A0A9Q1JGX6_SYNKA</name>
<evidence type="ECO:0000256" key="9">
    <source>
        <dbReference type="ARBA" id="ARBA00022843"/>
    </source>
</evidence>
<dbReference type="Pfam" id="PF02234">
    <property type="entry name" value="CDI"/>
    <property type="match status" value="1"/>
</dbReference>
<evidence type="ECO:0000313" key="19">
    <source>
        <dbReference type="Proteomes" id="UP001152622"/>
    </source>
</evidence>
<keyword evidence="11" id="KW-0539">Nucleus</keyword>
<evidence type="ECO:0000256" key="2">
    <source>
        <dbReference type="ARBA" id="ARBA00004177"/>
    </source>
</evidence>
<keyword evidence="19" id="KW-1185">Reference proteome</keyword>
<evidence type="ECO:0000313" key="18">
    <source>
        <dbReference type="EMBL" id="KAJ8382784.1"/>
    </source>
</evidence>
<feature type="compositionally biased region" description="Basic and acidic residues" evidence="16">
    <location>
        <begin position="127"/>
        <end position="144"/>
    </location>
</feature>
<dbReference type="Proteomes" id="UP001152622">
    <property type="component" value="Chromosome 1"/>
</dbReference>
<feature type="region of interest" description="Disordered" evidence="16">
    <location>
        <begin position="127"/>
        <end position="195"/>
    </location>
</feature>
<organism evidence="18 19">
    <name type="scientific">Synaphobranchus kaupii</name>
    <name type="common">Kaup's arrowtooth eel</name>
    <dbReference type="NCBI Taxonomy" id="118154"/>
    <lineage>
        <taxon>Eukaryota</taxon>
        <taxon>Metazoa</taxon>
        <taxon>Chordata</taxon>
        <taxon>Craniata</taxon>
        <taxon>Vertebrata</taxon>
        <taxon>Euteleostomi</taxon>
        <taxon>Actinopterygii</taxon>
        <taxon>Neopterygii</taxon>
        <taxon>Teleostei</taxon>
        <taxon>Anguilliformes</taxon>
        <taxon>Synaphobranchidae</taxon>
        <taxon>Synaphobranchus</taxon>
    </lineage>
</organism>